<comment type="cofactor">
    <cofactor evidence="1">
        <name>Mg(2+)</name>
        <dbReference type="ChEBI" id="CHEBI:18420"/>
    </cofactor>
</comment>
<evidence type="ECO:0000256" key="5">
    <source>
        <dbReference type="ARBA" id="ARBA00022842"/>
    </source>
</evidence>
<evidence type="ECO:0000256" key="6">
    <source>
        <dbReference type="ARBA" id="ARBA00023229"/>
    </source>
</evidence>
<dbReference type="InterPro" id="IPR008949">
    <property type="entry name" value="Isoprenoid_synthase_dom_sf"/>
</dbReference>
<protein>
    <recommendedName>
        <fullName evidence="10">Decaprenyl-diphosphate synthase subunit 1</fullName>
    </recommendedName>
</protein>
<comment type="caution">
    <text evidence="8">The sequence shown here is derived from an EMBL/GenBank/DDBJ whole genome shotgun (WGS) entry which is preliminary data.</text>
</comment>
<keyword evidence="3 7" id="KW-0808">Transferase</keyword>
<accession>A0ABP0G3L8</accession>
<gene>
    <name evidence="8" type="ORF">CVLEPA_LOCUS18371</name>
</gene>
<evidence type="ECO:0000256" key="7">
    <source>
        <dbReference type="RuleBase" id="RU004466"/>
    </source>
</evidence>
<dbReference type="Proteomes" id="UP001642483">
    <property type="component" value="Unassembled WGS sequence"/>
</dbReference>
<dbReference type="EMBL" id="CAWYQH010000102">
    <property type="protein sequence ID" value="CAK8686441.1"/>
    <property type="molecule type" value="Genomic_DNA"/>
</dbReference>
<dbReference type="Pfam" id="PF00348">
    <property type="entry name" value="polyprenyl_synt"/>
    <property type="match status" value="1"/>
</dbReference>
<dbReference type="Gene3D" id="1.10.600.10">
    <property type="entry name" value="Farnesyl Diphosphate Synthase"/>
    <property type="match status" value="1"/>
</dbReference>
<keyword evidence="4" id="KW-0479">Metal-binding</keyword>
<dbReference type="InterPro" id="IPR000092">
    <property type="entry name" value="Polyprenyl_synt"/>
</dbReference>
<keyword evidence="9" id="KW-1185">Reference proteome</keyword>
<evidence type="ECO:0000256" key="4">
    <source>
        <dbReference type="ARBA" id="ARBA00022723"/>
    </source>
</evidence>
<dbReference type="InterPro" id="IPR033749">
    <property type="entry name" value="Polyprenyl_synt_CS"/>
</dbReference>
<dbReference type="CDD" id="cd00685">
    <property type="entry name" value="Trans_IPPS_HT"/>
    <property type="match status" value="1"/>
</dbReference>
<evidence type="ECO:0000313" key="9">
    <source>
        <dbReference type="Proteomes" id="UP001642483"/>
    </source>
</evidence>
<evidence type="ECO:0000256" key="1">
    <source>
        <dbReference type="ARBA" id="ARBA00001946"/>
    </source>
</evidence>
<reference evidence="8 9" key="1">
    <citation type="submission" date="2024-02" db="EMBL/GenBank/DDBJ databases">
        <authorList>
            <person name="Daric V."/>
            <person name="Darras S."/>
        </authorList>
    </citation>
    <scope>NUCLEOTIDE SEQUENCE [LARGE SCALE GENOMIC DNA]</scope>
</reference>
<organism evidence="8 9">
    <name type="scientific">Clavelina lepadiformis</name>
    <name type="common">Light-bulb sea squirt</name>
    <name type="synonym">Ascidia lepadiformis</name>
    <dbReference type="NCBI Taxonomy" id="159417"/>
    <lineage>
        <taxon>Eukaryota</taxon>
        <taxon>Metazoa</taxon>
        <taxon>Chordata</taxon>
        <taxon>Tunicata</taxon>
        <taxon>Ascidiacea</taxon>
        <taxon>Aplousobranchia</taxon>
        <taxon>Clavelinidae</taxon>
        <taxon>Clavelina</taxon>
    </lineage>
</organism>
<name>A0ABP0G3L8_CLALP</name>
<keyword evidence="5" id="KW-0460">Magnesium</keyword>
<evidence type="ECO:0000313" key="8">
    <source>
        <dbReference type="EMBL" id="CAK8686441.1"/>
    </source>
</evidence>
<dbReference type="PANTHER" id="PTHR12001">
    <property type="entry name" value="GERANYLGERANYL PYROPHOSPHATE SYNTHASE"/>
    <property type="match status" value="1"/>
</dbReference>
<keyword evidence="6" id="KW-0414">Isoprene biosynthesis</keyword>
<dbReference type="SUPFAM" id="SSF48576">
    <property type="entry name" value="Terpenoid synthases"/>
    <property type="match status" value="1"/>
</dbReference>
<proteinExistence type="inferred from homology"/>
<dbReference type="PROSITE" id="PS00723">
    <property type="entry name" value="POLYPRENYL_SYNTHASE_1"/>
    <property type="match status" value="1"/>
</dbReference>
<evidence type="ECO:0000256" key="3">
    <source>
        <dbReference type="ARBA" id="ARBA00022679"/>
    </source>
</evidence>
<dbReference type="PANTHER" id="PTHR12001:SF69">
    <property type="entry name" value="ALL TRANS-POLYPRENYL-DIPHOSPHATE SYNTHASE PDSS1"/>
    <property type="match status" value="1"/>
</dbReference>
<dbReference type="PROSITE" id="PS00444">
    <property type="entry name" value="POLYPRENYL_SYNTHASE_2"/>
    <property type="match status" value="1"/>
</dbReference>
<dbReference type="SFLD" id="SFLDS00005">
    <property type="entry name" value="Isoprenoid_Synthase_Type_I"/>
    <property type="match status" value="1"/>
</dbReference>
<comment type="similarity">
    <text evidence="2 7">Belongs to the FPP/GGPP synthase family.</text>
</comment>
<evidence type="ECO:0008006" key="10">
    <source>
        <dbReference type="Google" id="ProtNLM"/>
    </source>
</evidence>
<sequence length="407" mass="45579">MNECKMILPRSVFGRIRQGILHGGLPAESVVSSRRFSSISELHNWCNKPPVILPNICRVGNSTQKGLLSKWLNRQICFSMSQVHPVSFAHSKQGLHEDLTGIYEEIRSLLRTDIYKLDQMCHYYFDGKGKAIRPLIVFWTSRACNYHNVGRSFVSNEQKKVALISEMIHIGSLIHDDVVDTSDIRRGKSSVNSMCGDRNAVMAGNFVVSNASCLLSTIDDTEVTSIISHIIGDLVRGELMQQDNQGHFEHYLKKTYKKTASLIANCCKAAAHLSNSDAPVIEAMYQFGKNIGIAFQLVDDMLDFVSTAENLGKPSAADLKLGLATAPVLFACEKFPELHSMILRRFQKPGDVEFALNAVHNSDCLNETRILAKQYCDYAVNHLNKIMPSVERESLADLTQHILHRTR</sequence>
<evidence type="ECO:0000256" key="2">
    <source>
        <dbReference type="ARBA" id="ARBA00006706"/>
    </source>
</evidence>